<feature type="binding site" description="covalent" evidence="4">
    <location>
        <position position="55"/>
    </location>
    <ligand>
        <name>heme c</name>
        <dbReference type="ChEBI" id="CHEBI:61717"/>
        <label>1</label>
    </ligand>
</feature>
<dbReference type="InterPro" id="IPR036909">
    <property type="entry name" value="Cyt_c-like_dom_sf"/>
</dbReference>
<evidence type="ECO:0000256" key="2">
    <source>
        <dbReference type="ARBA" id="ARBA00022723"/>
    </source>
</evidence>
<keyword evidence="6" id="KW-0732">Signal</keyword>
<feature type="binding site" description="covalent" evidence="4">
    <location>
        <position position="52"/>
    </location>
    <ligand>
        <name>heme c</name>
        <dbReference type="ChEBI" id="CHEBI:61717"/>
        <label>1</label>
    </ligand>
</feature>
<comment type="caution">
    <text evidence="8">The sequence shown here is derived from an EMBL/GenBank/DDBJ whole genome shotgun (WGS) entry which is preliminary data.</text>
</comment>
<feature type="binding site" description="axial binding residue" evidence="5">
    <location>
        <position position="96"/>
    </location>
    <ligand>
        <name>heme c</name>
        <dbReference type="ChEBI" id="CHEBI:61717"/>
        <label>1</label>
    </ligand>
    <ligandPart>
        <name>Fe</name>
        <dbReference type="ChEBI" id="CHEBI:18248"/>
    </ligandPart>
</feature>
<dbReference type="GO" id="GO:0005506">
    <property type="term" value="F:iron ion binding"/>
    <property type="evidence" value="ECO:0007669"/>
    <property type="project" value="InterPro"/>
</dbReference>
<dbReference type="SUPFAM" id="SSF46626">
    <property type="entry name" value="Cytochrome c"/>
    <property type="match status" value="2"/>
</dbReference>
<evidence type="ECO:0000256" key="5">
    <source>
        <dbReference type="PIRSR" id="PIRSR000005-2"/>
    </source>
</evidence>
<proteinExistence type="predicted"/>
<feature type="binding site" description="covalent" evidence="4">
    <location>
        <position position="157"/>
    </location>
    <ligand>
        <name>heme c</name>
        <dbReference type="ChEBI" id="CHEBI:61717"/>
        <label>2</label>
    </ligand>
</feature>
<feature type="binding site" description="axial binding residue" evidence="5">
    <location>
        <position position="200"/>
    </location>
    <ligand>
        <name>heme c</name>
        <dbReference type="ChEBI" id="CHEBI:61717"/>
        <label>2</label>
    </ligand>
    <ligandPart>
        <name>Fe</name>
        <dbReference type="ChEBI" id="CHEBI:18248"/>
    </ligandPart>
</feature>
<evidence type="ECO:0000313" key="9">
    <source>
        <dbReference type="Proteomes" id="UP000248918"/>
    </source>
</evidence>
<gene>
    <name evidence="8" type="ORF">BX591_10160</name>
</gene>
<evidence type="ECO:0000256" key="3">
    <source>
        <dbReference type="ARBA" id="ARBA00023004"/>
    </source>
</evidence>
<dbReference type="PIRSF" id="PIRSF000005">
    <property type="entry name" value="Cytochrome_c4"/>
    <property type="match status" value="1"/>
</dbReference>
<feature type="signal peptide" evidence="6">
    <location>
        <begin position="1"/>
        <end position="31"/>
    </location>
</feature>
<comment type="PTM">
    <text evidence="4">Binds 2 heme c groups covalently per subunit.</text>
</comment>
<sequence length="244" mass="24121">MDHSFINLQRACATLAVSVASTFAVAPAAQANEVSAGQGIAAHGTAQGVAACIGCHGAKGEGNAAAGFPRLAGLSAAYLSTQLTAFADGTRPNPIMQPMAKLLTASERAAVASYFAGLPSPALAKASGSGYVTPSDVGAWIATRGRWDQALPACVQCHGPGGIGVAPTFPPLAGQPAAYIASQLHDWKDGKRPPGPMALMPVVASKLSDADITAVADYYAGVGVGVGVAVGVNGAGKSANGSKP</sequence>
<dbReference type="RefSeq" id="WP_167444480.1">
    <property type="nucleotide sequence ID" value="NZ_CADFFP010000004.1"/>
</dbReference>
<dbReference type="Proteomes" id="UP000248918">
    <property type="component" value="Unassembled WGS sequence"/>
</dbReference>
<organism evidence="8 9">
    <name type="scientific">Paraburkholderia bryophila</name>
    <dbReference type="NCBI Taxonomy" id="420952"/>
    <lineage>
        <taxon>Bacteria</taxon>
        <taxon>Pseudomonadati</taxon>
        <taxon>Pseudomonadota</taxon>
        <taxon>Betaproteobacteria</taxon>
        <taxon>Burkholderiales</taxon>
        <taxon>Burkholderiaceae</taxon>
        <taxon>Paraburkholderia</taxon>
    </lineage>
</organism>
<feature type="domain" description="Cytochrome c" evidence="7">
    <location>
        <begin position="32"/>
        <end position="223"/>
    </location>
</feature>
<dbReference type="GO" id="GO:0042597">
    <property type="term" value="C:periplasmic space"/>
    <property type="evidence" value="ECO:0007669"/>
    <property type="project" value="InterPro"/>
</dbReference>
<evidence type="ECO:0000256" key="4">
    <source>
        <dbReference type="PIRSR" id="PIRSR000005-1"/>
    </source>
</evidence>
<keyword evidence="1 4" id="KW-0349">Heme</keyword>
<dbReference type="Gene3D" id="1.10.760.10">
    <property type="entry name" value="Cytochrome c-like domain"/>
    <property type="match status" value="2"/>
</dbReference>
<dbReference type="EMBL" id="QLTK01000001">
    <property type="protein sequence ID" value="RAS38731.1"/>
    <property type="molecule type" value="Genomic_DNA"/>
</dbReference>
<evidence type="ECO:0000313" key="8">
    <source>
        <dbReference type="EMBL" id="RAS38731.1"/>
    </source>
</evidence>
<dbReference type="InterPro" id="IPR050597">
    <property type="entry name" value="Cytochrome_c_Oxidase_Subunit"/>
</dbReference>
<evidence type="ECO:0000256" key="1">
    <source>
        <dbReference type="ARBA" id="ARBA00022617"/>
    </source>
</evidence>
<dbReference type="PANTHER" id="PTHR33751">
    <property type="entry name" value="CBB3-TYPE CYTOCHROME C OXIDASE SUBUNIT FIXP"/>
    <property type="match status" value="1"/>
</dbReference>
<keyword evidence="2 5" id="KW-0479">Metal-binding</keyword>
<reference evidence="8 9" key="1">
    <citation type="submission" date="2018-06" db="EMBL/GenBank/DDBJ databases">
        <title>Genomic Encyclopedia of Type Strains, Phase III (KMG-III): the genomes of soil and plant-associated and newly described type strains.</title>
        <authorList>
            <person name="Whitman W."/>
        </authorList>
    </citation>
    <scope>NUCLEOTIDE SEQUENCE [LARGE SCALE GENOMIC DNA]</scope>
    <source>
        <strain evidence="8 9">LMG 23644</strain>
    </source>
</reference>
<evidence type="ECO:0000259" key="7">
    <source>
        <dbReference type="PROSITE" id="PS51007"/>
    </source>
</evidence>
<keyword evidence="3 5" id="KW-0408">Iron</keyword>
<dbReference type="Pfam" id="PF00034">
    <property type="entry name" value="Cytochrom_C"/>
    <property type="match status" value="1"/>
</dbReference>
<dbReference type="AlphaFoldDB" id="A0A329CYQ5"/>
<accession>A0A329CYQ5</accession>
<dbReference type="GO" id="GO:0020037">
    <property type="term" value="F:heme binding"/>
    <property type="evidence" value="ECO:0007669"/>
    <property type="project" value="InterPro"/>
</dbReference>
<dbReference type="InterPro" id="IPR024167">
    <property type="entry name" value="Cytochrome_c4-like"/>
</dbReference>
<dbReference type="PANTHER" id="PTHR33751:SF11">
    <property type="entry name" value="BLL4483 PROTEIN"/>
    <property type="match status" value="1"/>
</dbReference>
<dbReference type="GO" id="GO:0009055">
    <property type="term" value="F:electron transfer activity"/>
    <property type="evidence" value="ECO:0007669"/>
    <property type="project" value="InterPro"/>
</dbReference>
<dbReference type="InterPro" id="IPR009056">
    <property type="entry name" value="Cyt_c-like_dom"/>
</dbReference>
<evidence type="ECO:0000256" key="6">
    <source>
        <dbReference type="SAM" id="SignalP"/>
    </source>
</evidence>
<dbReference type="PROSITE" id="PS51007">
    <property type="entry name" value="CYTC"/>
    <property type="match status" value="1"/>
</dbReference>
<feature type="binding site" description="axial binding residue" evidence="5">
    <location>
        <position position="158"/>
    </location>
    <ligand>
        <name>heme c</name>
        <dbReference type="ChEBI" id="CHEBI:61717"/>
        <label>2</label>
    </ligand>
    <ligandPart>
        <name>Fe</name>
        <dbReference type="ChEBI" id="CHEBI:18248"/>
    </ligandPart>
</feature>
<feature type="binding site" description="covalent" evidence="4">
    <location>
        <position position="154"/>
    </location>
    <ligand>
        <name>heme c</name>
        <dbReference type="ChEBI" id="CHEBI:61717"/>
        <label>2</label>
    </ligand>
</feature>
<dbReference type="Pfam" id="PF13442">
    <property type="entry name" value="Cytochrome_CBB3"/>
    <property type="match status" value="1"/>
</dbReference>
<feature type="chain" id="PRO_5016260122" evidence="6">
    <location>
        <begin position="32"/>
        <end position="244"/>
    </location>
</feature>
<protein>
    <submittedName>
        <fullName evidence="8">Cytochrome c553</fullName>
    </submittedName>
</protein>
<feature type="binding site" description="axial binding residue" evidence="5">
    <location>
        <position position="56"/>
    </location>
    <ligand>
        <name>heme c</name>
        <dbReference type="ChEBI" id="CHEBI:61717"/>
        <label>1</label>
    </ligand>
    <ligandPart>
        <name>Fe</name>
        <dbReference type="ChEBI" id="CHEBI:18248"/>
    </ligandPart>
</feature>
<name>A0A329CYQ5_9BURK</name>